<organism evidence="3 4">
    <name type="scientific">Schistosoma mattheei</name>
    <dbReference type="NCBI Taxonomy" id="31246"/>
    <lineage>
        <taxon>Eukaryota</taxon>
        <taxon>Metazoa</taxon>
        <taxon>Spiralia</taxon>
        <taxon>Lophotrochozoa</taxon>
        <taxon>Platyhelminthes</taxon>
        <taxon>Trematoda</taxon>
        <taxon>Digenea</taxon>
        <taxon>Strigeidida</taxon>
        <taxon>Schistosomatoidea</taxon>
        <taxon>Schistosomatidae</taxon>
        <taxon>Schistosoma</taxon>
    </lineage>
</organism>
<gene>
    <name evidence="3" type="ORF">SMTD_LOCUS13828</name>
</gene>
<dbReference type="STRING" id="31246.A0A183PHJ1"/>
<keyword evidence="1" id="KW-0547">Nucleotide-binding</keyword>
<name>A0A183PHJ1_9TREM</name>
<keyword evidence="2" id="KW-0067">ATP-binding</keyword>
<proteinExistence type="predicted"/>
<dbReference type="PANTHER" id="PTHR21608">
    <property type="entry name" value="KINESIN-LIKE PROTEIN CG14535"/>
    <property type="match status" value="1"/>
</dbReference>
<feature type="non-terminal residue" evidence="3">
    <location>
        <position position="1"/>
    </location>
</feature>
<accession>A0A183PHJ1</accession>
<dbReference type="AlphaFoldDB" id="A0A183PHJ1"/>
<dbReference type="InterPro" id="IPR036961">
    <property type="entry name" value="Kinesin_motor_dom_sf"/>
</dbReference>
<dbReference type="PANTHER" id="PTHR21608:SF7">
    <property type="entry name" value="KINESIN-LIKE PROTEIN CG14535"/>
    <property type="match status" value="1"/>
</dbReference>
<evidence type="ECO:0000256" key="2">
    <source>
        <dbReference type="ARBA" id="ARBA00022840"/>
    </source>
</evidence>
<evidence type="ECO:0000313" key="4">
    <source>
        <dbReference type="Proteomes" id="UP000269396"/>
    </source>
</evidence>
<evidence type="ECO:0000313" key="3">
    <source>
        <dbReference type="EMBL" id="VDP64420.1"/>
    </source>
</evidence>
<dbReference type="InterPro" id="IPR027640">
    <property type="entry name" value="Kinesin-like_fam"/>
</dbReference>
<evidence type="ECO:0000256" key="1">
    <source>
        <dbReference type="ARBA" id="ARBA00022741"/>
    </source>
</evidence>
<dbReference type="GO" id="GO:0003777">
    <property type="term" value="F:microtubule motor activity"/>
    <property type="evidence" value="ECO:0007669"/>
    <property type="project" value="InterPro"/>
</dbReference>
<keyword evidence="4" id="KW-1185">Reference proteome</keyword>
<dbReference type="GO" id="GO:0005524">
    <property type="term" value="F:ATP binding"/>
    <property type="evidence" value="ECO:0007669"/>
    <property type="project" value="UniProtKB-KW"/>
</dbReference>
<protein>
    <submittedName>
        <fullName evidence="3">Uncharacterized protein</fullName>
    </submittedName>
</protein>
<dbReference type="Gene3D" id="3.40.850.10">
    <property type="entry name" value="Kinesin motor domain"/>
    <property type="match status" value="1"/>
</dbReference>
<dbReference type="EMBL" id="UZAL01033946">
    <property type="protein sequence ID" value="VDP64420.1"/>
    <property type="molecule type" value="Genomic_DNA"/>
</dbReference>
<dbReference type="GO" id="GO:0007018">
    <property type="term" value="P:microtubule-based movement"/>
    <property type="evidence" value="ECO:0007669"/>
    <property type="project" value="InterPro"/>
</dbReference>
<reference evidence="3 4" key="1">
    <citation type="submission" date="2018-11" db="EMBL/GenBank/DDBJ databases">
        <authorList>
            <consortium name="Pathogen Informatics"/>
        </authorList>
    </citation>
    <scope>NUCLEOTIDE SEQUENCE [LARGE SCALE GENOMIC DNA]</scope>
    <source>
        <strain>Denwood</strain>
        <strain evidence="4">Zambia</strain>
    </source>
</reference>
<dbReference type="Proteomes" id="UP000269396">
    <property type="component" value="Unassembled WGS sequence"/>
</dbReference>
<sequence length="216" mass="24125">AGQKLAITNNSKRKRKILSNDIIDINHLTGYNTLSTLYRYNQQSKCLTGFSEAIHHHPPPMPPTLLKWSRNGTNNSILNNKTGKVKIILQLRSDHEIDKGSQQKISYLTVEKRKNQVCLNDPNISGSESTPNIKCSNLHGPKLFAMDGIFTEEDSMETIYYVETLRMNTDKSLGSFEQSTKNKAELCAFALTDIIQSVVNGSDGCLISFGTRDSSK</sequence>